<feature type="compositionally biased region" description="Polar residues" evidence="1">
    <location>
        <begin position="1063"/>
        <end position="1075"/>
    </location>
</feature>
<feature type="region of interest" description="Disordered" evidence="1">
    <location>
        <begin position="1507"/>
        <end position="1528"/>
    </location>
</feature>
<feature type="compositionally biased region" description="Low complexity" evidence="1">
    <location>
        <begin position="541"/>
        <end position="557"/>
    </location>
</feature>
<keyword evidence="2" id="KW-0472">Membrane</keyword>
<keyword evidence="2" id="KW-1133">Transmembrane helix</keyword>
<feature type="compositionally biased region" description="Basic and acidic residues" evidence="1">
    <location>
        <begin position="713"/>
        <end position="722"/>
    </location>
</feature>
<feature type="region of interest" description="Disordered" evidence="1">
    <location>
        <begin position="483"/>
        <end position="683"/>
    </location>
</feature>
<feature type="compositionally biased region" description="Polar residues" evidence="1">
    <location>
        <begin position="669"/>
        <end position="682"/>
    </location>
</feature>
<feature type="region of interest" description="Disordered" evidence="1">
    <location>
        <begin position="1545"/>
        <end position="1564"/>
    </location>
</feature>
<protein>
    <submittedName>
        <fullName evidence="3">Uncharacterized protein</fullName>
    </submittedName>
</protein>
<feature type="transmembrane region" description="Helical" evidence="2">
    <location>
        <begin position="39"/>
        <end position="58"/>
    </location>
</feature>
<accession>A0A9P7ZWP1</accession>
<feature type="compositionally biased region" description="Polar residues" evidence="1">
    <location>
        <begin position="586"/>
        <end position="596"/>
    </location>
</feature>
<feature type="compositionally biased region" description="Low complexity" evidence="1">
    <location>
        <begin position="1134"/>
        <end position="1147"/>
    </location>
</feature>
<feature type="transmembrane region" description="Helical" evidence="2">
    <location>
        <begin position="65"/>
        <end position="84"/>
    </location>
</feature>
<feature type="region of interest" description="Disordered" evidence="1">
    <location>
        <begin position="835"/>
        <end position="1051"/>
    </location>
</feature>
<feature type="compositionally biased region" description="Low complexity" evidence="1">
    <location>
        <begin position="879"/>
        <end position="896"/>
    </location>
</feature>
<feature type="compositionally biased region" description="Low complexity" evidence="1">
    <location>
        <begin position="1268"/>
        <end position="1280"/>
    </location>
</feature>
<feature type="region of interest" description="Disordered" evidence="1">
    <location>
        <begin position="1063"/>
        <end position="1221"/>
    </location>
</feature>
<gene>
    <name evidence="3" type="ORF">KVV02_003598</name>
</gene>
<evidence type="ECO:0000313" key="3">
    <source>
        <dbReference type="EMBL" id="KAG9319813.1"/>
    </source>
</evidence>
<feature type="compositionally biased region" description="Low complexity" evidence="1">
    <location>
        <begin position="636"/>
        <end position="645"/>
    </location>
</feature>
<feature type="transmembrane region" description="Helical" evidence="2">
    <location>
        <begin position="276"/>
        <end position="298"/>
    </location>
</feature>
<feature type="region of interest" description="Disordered" evidence="1">
    <location>
        <begin position="1569"/>
        <end position="1613"/>
    </location>
</feature>
<evidence type="ECO:0000256" key="1">
    <source>
        <dbReference type="SAM" id="MobiDB-lite"/>
    </source>
</evidence>
<evidence type="ECO:0000256" key="2">
    <source>
        <dbReference type="SAM" id="Phobius"/>
    </source>
</evidence>
<reference evidence="3" key="1">
    <citation type="submission" date="2021-07" db="EMBL/GenBank/DDBJ databases">
        <title>Draft genome of Mortierella alpina, strain LL118, isolated from an aspen leaf litter sample.</title>
        <authorList>
            <person name="Yang S."/>
            <person name="Vinatzer B.A."/>
        </authorList>
    </citation>
    <scope>NUCLEOTIDE SEQUENCE</scope>
    <source>
        <strain evidence="3">LL118</strain>
    </source>
</reference>
<feature type="region of interest" description="Disordered" evidence="1">
    <location>
        <begin position="1303"/>
        <end position="1352"/>
    </location>
</feature>
<feature type="transmembrane region" description="Helical" evidence="2">
    <location>
        <begin position="96"/>
        <end position="122"/>
    </location>
</feature>
<name>A0A9P7ZWP1_MORAP</name>
<feature type="region of interest" description="Disordered" evidence="1">
    <location>
        <begin position="1261"/>
        <end position="1291"/>
    </location>
</feature>
<feature type="compositionally biased region" description="Basic and acidic residues" evidence="1">
    <location>
        <begin position="460"/>
        <end position="470"/>
    </location>
</feature>
<dbReference type="Proteomes" id="UP000717515">
    <property type="component" value="Unassembled WGS sequence"/>
</dbReference>
<feature type="compositionally biased region" description="Polar residues" evidence="1">
    <location>
        <begin position="487"/>
        <end position="496"/>
    </location>
</feature>
<feature type="compositionally biased region" description="Polar residues" evidence="1">
    <location>
        <begin position="1509"/>
        <end position="1528"/>
    </location>
</feature>
<organism evidence="3 4">
    <name type="scientific">Mortierella alpina</name>
    <name type="common">Oleaginous fungus</name>
    <name type="synonym">Mortierella renispora</name>
    <dbReference type="NCBI Taxonomy" id="64518"/>
    <lineage>
        <taxon>Eukaryota</taxon>
        <taxon>Fungi</taxon>
        <taxon>Fungi incertae sedis</taxon>
        <taxon>Mucoromycota</taxon>
        <taxon>Mortierellomycotina</taxon>
        <taxon>Mortierellomycetes</taxon>
        <taxon>Mortierellales</taxon>
        <taxon>Mortierellaceae</taxon>
        <taxon>Mortierella</taxon>
    </lineage>
</organism>
<keyword evidence="2" id="KW-0812">Transmembrane</keyword>
<feature type="compositionally biased region" description="Low complexity" evidence="1">
    <location>
        <begin position="1388"/>
        <end position="1401"/>
    </location>
</feature>
<feature type="compositionally biased region" description="Basic residues" evidence="1">
    <location>
        <begin position="1148"/>
        <end position="1158"/>
    </location>
</feature>
<feature type="compositionally biased region" description="Pro residues" evidence="1">
    <location>
        <begin position="625"/>
        <end position="635"/>
    </location>
</feature>
<feature type="region of interest" description="Disordered" evidence="1">
    <location>
        <begin position="699"/>
        <end position="798"/>
    </location>
</feature>
<feature type="compositionally biased region" description="Basic and acidic residues" evidence="1">
    <location>
        <begin position="1328"/>
        <end position="1352"/>
    </location>
</feature>
<sequence length="1613" mass="174024">MPPWSVCERFADRDGSGSAQYGNHSNNRRRSWLRADTSFTVATCYIGLLTIAAVVVCYRSRTRLRLYAAFCTCWGLTIAVAGLLRSKLIIGPIPFWLWNFIAEPIGILALMYTITSVGSGFYPMAGHRNIFWKVAMGLLVIYSLMAVGHVAMYVVDRALLRPISGQEIQELWSLIIQRGIRTRMQLEIQESLMQCRGMITDGNRFEVGARNWTDLTWTERDMYGRPNQSAYSAHQMFMIFTFGWVSAYLFVPLLNHHRRRGPVGRPLDSDMMAVGVWYMTCITIVVLAYAILNIYYFFVPEIVFEQQAQALDLCVRATIGPIFFVPAPAYLIKFYRRHFNNSNKGGNSGGGYRGRIDSAGCNAGYHSSFTSPDDPIGTLAPTHSRAGSRIGYTDDAGYLKPSADESMHQIDGSSNNRHTSLGSMYGRMRLFHSRSRGASMESNKVFNQDFESEDGPESQHTNDDHLSRPDSIHQYHSHLEAARTMSEDSTLYQLSPTPFGGPTNRGENSDPLTGGPGPSSIELQRPQQAFTKAGFSERQPGVSWSSSSPGLGRSDSGTLGNFSNTFEKRTDVKGDSQKYSADTEETLMSSPDTAGTTGWELGGWGHLRQDSEGNNENSLSHPLEEPYPPPSPSSSPYPDDLLSVSERGVEAQNGSVDFPEPPRGRSKAEPSSSHGQELTGLQKQLAEYRSALLPVVMAMQDEDTRDAPSLTFDSRDDPHRQNGDAPYDFGPHSHYYHSRSGGRGEGMAVRRLSSDSPSSSGFSYIATSPNERTTSITATSSMSGVAQDKEKEKASGQELAATVHAVDPLHWTKHPSSPTKKPAFALGGMGDYEEKAQMTNTQNGDKHVAGFKKKWLAGRKSTENDRQLPQSKLFEADHSPTSNVSKSESKSSKYSSGNFAVEVASPVKGRAKDGRRGVFSKVLSGSGNKAGDWARPSQDMYDQERDHSPHPPITKSEGKSSGPVHISAPSPATVEALALSSTRSRLVDEDEDRGLQYYYPDPYSSLAEFKRPHGAAPELGGSSSAKDRTAPSTSQRHPLSPRPSADGTLTDLAFLSGIKSSDGLSYQTGSSSEFSHGSHMASENAAKGSSSKLSKNAIHSKKSPKAEVAVAPVQGSFGVPASSKHPSYPAQSFSAAGSPLSRSGSGSKKLKSKQRGNRSKSDVPAARSSMDVGPASPVATTTALPITATRKPSIGLAITQPAKTSLSPPPRQSWTRSKSFQGTTSAITAAILSKTIGGAIQQGSICVDTALANELQQGEVIAENDTPSSGLRNSLSSSESPKPGTMSPLISPTDAVFEERNNNAFSASSPPSSPPMSSLSRLGGLRPRVQEHRHNSLDRETEYRTGMGKDRTGFSTAAMDLRRANSRHQRSVDNLASAYYYRRAAELSSKGNGNNNSSSIGIKEERERQPTLGTLDVSSSSSSSTAVRPSSPQVGGYGGFTYYGVGGGDSSNGRNSPAPQGSSSPSHRDSGSYNAPQYQKSKTSLEYSLPGGIQPHHRLSPVARMNDGLLNNNLSTNEHNRTGSLTNSHLMADDPWTQALIARASGNTRPHDSSASHSSSAVVGAQGKYYHHRSTRSVDATASMDHPSPILAATGSHGAGGAYHQKGSEPSAR</sequence>
<feature type="compositionally biased region" description="Polar residues" evidence="1">
    <location>
        <begin position="521"/>
        <end position="530"/>
    </location>
</feature>
<feature type="region of interest" description="Disordered" evidence="1">
    <location>
        <begin position="1388"/>
        <end position="1477"/>
    </location>
</feature>
<feature type="compositionally biased region" description="Low complexity" evidence="1">
    <location>
        <begin position="754"/>
        <end position="763"/>
    </location>
</feature>
<proteinExistence type="predicted"/>
<feature type="compositionally biased region" description="Polar residues" evidence="1">
    <location>
        <begin position="1451"/>
        <end position="1461"/>
    </location>
</feature>
<feature type="region of interest" description="Disordered" evidence="1">
    <location>
        <begin position="449"/>
        <end position="470"/>
    </location>
</feature>
<feature type="compositionally biased region" description="Gly residues" evidence="1">
    <location>
        <begin position="1435"/>
        <end position="1450"/>
    </location>
</feature>
<feature type="transmembrane region" description="Helical" evidence="2">
    <location>
        <begin position="236"/>
        <end position="255"/>
    </location>
</feature>
<feature type="compositionally biased region" description="Polar residues" evidence="1">
    <location>
        <begin position="765"/>
        <end position="784"/>
    </location>
</feature>
<feature type="compositionally biased region" description="Polar residues" evidence="1">
    <location>
        <begin position="1201"/>
        <end position="1221"/>
    </location>
</feature>
<feature type="region of interest" description="Disordered" evidence="1">
    <location>
        <begin position="808"/>
        <end position="827"/>
    </location>
</feature>
<evidence type="ECO:0000313" key="4">
    <source>
        <dbReference type="Proteomes" id="UP000717515"/>
    </source>
</evidence>
<feature type="compositionally biased region" description="Low complexity" evidence="1">
    <location>
        <begin position="1315"/>
        <end position="1327"/>
    </location>
</feature>
<feature type="compositionally biased region" description="Basic and acidic residues" evidence="1">
    <location>
        <begin position="566"/>
        <end position="576"/>
    </location>
</feature>
<comment type="caution">
    <text evidence="3">The sequence shown here is derived from an EMBL/GenBank/DDBJ whole genome shotgun (WGS) entry which is preliminary data.</text>
</comment>
<dbReference type="EMBL" id="JAIFTL010000372">
    <property type="protein sequence ID" value="KAG9319813.1"/>
    <property type="molecule type" value="Genomic_DNA"/>
</dbReference>
<feature type="transmembrane region" description="Helical" evidence="2">
    <location>
        <begin position="134"/>
        <end position="155"/>
    </location>
</feature>